<dbReference type="PROSITE" id="PS51257">
    <property type="entry name" value="PROKAR_LIPOPROTEIN"/>
    <property type="match status" value="1"/>
</dbReference>
<feature type="domain" description="DUF4369" evidence="2">
    <location>
        <begin position="25"/>
        <end position="118"/>
    </location>
</feature>
<dbReference type="InterPro" id="IPR025380">
    <property type="entry name" value="DUF4369"/>
</dbReference>
<evidence type="ECO:0000256" key="1">
    <source>
        <dbReference type="SAM" id="MobiDB-lite"/>
    </source>
</evidence>
<dbReference type="AlphaFoldDB" id="A0A923SFJ5"/>
<dbReference type="Pfam" id="PF14289">
    <property type="entry name" value="DUF4369"/>
    <property type="match status" value="1"/>
</dbReference>
<comment type="caution">
    <text evidence="3">The sequence shown here is derived from an EMBL/GenBank/DDBJ whole genome shotgun (WGS) entry which is preliminary data.</text>
</comment>
<dbReference type="RefSeq" id="WP_187018360.1">
    <property type="nucleotide sequence ID" value="NZ_JACRUK010000019.1"/>
</dbReference>
<keyword evidence="4" id="KW-1185">Reference proteome</keyword>
<accession>A0A923SFJ5</accession>
<sequence>MKKIILLLSATVVLFSCSKVGKDEYIITGTAKGVENGKTIILETQNETGMVAIDTVKVENGKFEIKGKITEPAFHTLKLESAETPIPFILESGEITIVIDKDSIQKSKVSGTYNNDEYVKFNEEIKVVQKKLMDFQTKNMQAMNTAQQSKDTAVINSLMKQFTVIQQEVGEASKAKYIGYAETHPKSFISALIIQGMANDPSVDTKKTEAIFNSFDEALKNTKPGKAIKAKLDQNKAPTTGAPAVGDAK</sequence>
<protein>
    <submittedName>
        <fullName evidence="3">DUF4369 domain-containing protein</fullName>
    </submittedName>
</protein>
<reference evidence="3 4" key="1">
    <citation type="submission" date="2020-08" db="EMBL/GenBank/DDBJ databases">
        <title>Description of novel Flavobacterium F-392 isolate.</title>
        <authorList>
            <person name="Saticioglu I.B."/>
            <person name="Duman M."/>
            <person name="Altun S."/>
        </authorList>
    </citation>
    <scope>NUCLEOTIDE SEQUENCE [LARGE SCALE GENOMIC DNA]</scope>
    <source>
        <strain evidence="3 4">F-392</strain>
    </source>
</reference>
<name>A0A923SFJ5_9FLAO</name>
<gene>
    <name evidence="3" type="ORF">H8R25_09530</name>
</gene>
<dbReference type="Proteomes" id="UP000641454">
    <property type="component" value="Unassembled WGS sequence"/>
</dbReference>
<evidence type="ECO:0000259" key="2">
    <source>
        <dbReference type="Pfam" id="PF14289"/>
    </source>
</evidence>
<feature type="region of interest" description="Disordered" evidence="1">
    <location>
        <begin position="226"/>
        <end position="249"/>
    </location>
</feature>
<proteinExistence type="predicted"/>
<dbReference type="EMBL" id="JACRUL010000019">
    <property type="protein sequence ID" value="MBC5844677.1"/>
    <property type="molecule type" value="Genomic_DNA"/>
</dbReference>
<organism evidence="3 4">
    <name type="scientific">Flavobacterium muglaense</name>
    <dbReference type="NCBI Taxonomy" id="2764716"/>
    <lineage>
        <taxon>Bacteria</taxon>
        <taxon>Pseudomonadati</taxon>
        <taxon>Bacteroidota</taxon>
        <taxon>Flavobacteriia</taxon>
        <taxon>Flavobacteriales</taxon>
        <taxon>Flavobacteriaceae</taxon>
        <taxon>Flavobacterium</taxon>
    </lineage>
</organism>
<evidence type="ECO:0000313" key="3">
    <source>
        <dbReference type="EMBL" id="MBC5844677.1"/>
    </source>
</evidence>
<evidence type="ECO:0000313" key="4">
    <source>
        <dbReference type="Proteomes" id="UP000641454"/>
    </source>
</evidence>